<dbReference type="Pfam" id="PF01797">
    <property type="entry name" value="Y1_Tnp"/>
    <property type="match status" value="1"/>
</dbReference>
<keyword evidence="4" id="KW-1185">Reference proteome</keyword>
<dbReference type="Proteomes" id="UP000661112">
    <property type="component" value="Unassembled WGS sequence"/>
</dbReference>
<reference evidence="3 4" key="1">
    <citation type="journal article" date="2020" name="ISME J.">
        <title>Comparative genomics reveals insights into cyanobacterial evolution and habitat adaptation.</title>
        <authorList>
            <person name="Chen M.Y."/>
            <person name="Teng W.K."/>
            <person name="Zhao L."/>
            <person name="Hu C.X."/>
            <person name="Zhou Y.K."/>
            <person name="Han B.P."/>
            <person name="Song L.R."/>
            <person name="Shu W.S."/>
        </authorList>
    </citation>
    <scope>NUCLEOTIDE SEQUENCE [LARGE SCALE GENOMIC DNA]</scope>
    <source>
        <strain evidence="3 4">FACHB-119</strain>
    </source>
</reference>
<evidence type="ECO:0000259" key="2">
    <source>
        <dbReference type="SMART" id="SM01321"/>
    </source>
</evidence>
<feature type="region of interest" description="Disordered" evidence="1">
    <location>
        <begin position="132"/>
        <end position="151"/>
    </location>
</feature>
<name>A0ABR8CX53_9NOST</name>
<proteinExistence type="predicted"/>
<dbReference type="PANTHER" id="PTHR33360:SF2">
    <property type="entry name" value="TRANSPOSASE FOR INSERTION SEQUENCE ELEMENT IS200"/>
    <property type="match status" value="1"/>
</dbReference>
<gene>
    <name evidence="3" type="primary">tnpA</name>
    <name evidence="3" type="ORF">H6G83_01225</name>
</gene>
<evidence type="ECO:0000313" key="3">
    <source>
        <dbReference type="EMBL" id="MBD2499246.1"/>
    </source>
</evidence>
<organism evidence="3 4">
    <name type="scientific">Anabaena azotica FACHB-119</name>
    <dbReference type="NCBI Taxonomy" id="947527"/>
    <lineage>
        <taxon>Bacteria</taxon>
        <taxon>Bacillati</taxon>
        <taxon>Cyanobacteriota</taxon>
        <taxon>Cyanophyceae</taxon>
        <taxon>Nostocales</taxon>
        <taxon>Nostocaceae</taxon>
        <taxon>Anabaena</taxon>
        <taxon>Anabaena azotica</taxon>
    </lineage>
</organism>
<dbReference type="InterPro" id="IPR002686">
    <property type="entry name" value="Transposase_17"/>
</dbReference>
<dbReference type="SUPFAM" id="SSF143422">
    <property type="entry name" value="Transposase IS200-like"/>
    <property type="match status" value="1"/>
</dbReference>
<accession>A0ABR8CX53</accession>
<protein>
    <submittedName>
        <fullName evidence="3">IS200/IS605 family transposase</fullName>
    </submittedName>
</protein>
<dbReference type="NCBIfam" id="NF033573">
    <property type="entry name" value="transpos_IS200"/>
    <property type="match status" value="1"/>
</dbReference>
<sequence>MKNDFVSKGRSVSDLKAHLLLTTKYRRKAFTGEILERLHFIFEELLIKWDCKLVEFNGEDNHIHLLFQYHPDLELSKLVNNLKSVSSRKLRQEFSDHLERFYSKDVFWNGSYFIASCGGVTVSTLRKYIENQNTPESGDSSSTPCPVNPAD</sequence>
<dbReference type="EMBL" id="JACJSG010000001">
    <property type="protein sequence ID" value="MBD2499246.1"/>
    <property type="molecule type" value="Genomic_DNA"/>
</dbReference>
<comment type="caution">
    <text evidence="3">The sequence shown here is derived from an EMBL/GenBank/DDBJ whole genome shotgun (WGS) entry which is preliminary data.</text>
</comment>
<dbReference type="Gene3D" id="3.30.70.1290">
    <property type="entry name" value="Transposase IS200-like"/>
    <property type="match status" value="1"/>
</dbReference>
<dbReference type="RefSeq" id="WP_190465801.1">
    <property type="nucleotide sequence ID" value="NZ_JACJSG010000001.1"/>
</dbReference>
<dbReference type="SMART" id="SM01321">
    <property type="entry name" value="Y1_Tnp"/>
    <property type="match status" value="1"/>
</dbReference>
<feature type="compositionally biased region" description="Polar residues" evidence="1">
    <location>
        <begin position="132"/>
        <end position="145"/>
    </location>
</feature>
<dbReference type="PANTHER" id="PTHR33360">
    <property type="entry name" value="TRANSPOSASE FOR INSERTION SEQUENCE ELEMENT IS200"/>
    <property type="match status" value="1"/>
</dbReference>
<dbReference type="InterPro" id="IPR036515">
    <property type="entry name" value="Transposase_17_sf"/>
</dbReference>
<evidence type="ECO:0000256" key="1">
    <source>
        <dbReference type="SAM" id="MobiDB-lite"/>
    </source>
</evidence>
<evidence type="ECO:0000313" key="4">
    <source>
        <dbReference type="Proteomes" id="UP000661112"/>
    </source>
</evidence>
<feature type="domain" description="Transposase IS200-like" evidence="2">
    <location>
        <begin position="12"/>
        <end position="132"/>
    </location>
</feature>